<keyword evidence="4" id="KW-1185">Reference proteome</keyword>
<accession>A0A2S5D393</accession>
<evidence type="ECO:0000313" key="1">
    <source>
        <dbReference type="EMBL" id="AVK97901.1"/>
    </source>
</evidence>
<reference evidence="1 5" key="1">
    <citation type="submission" date="2017-03" db="EMBL/GenBank/DDBJ databases">
        <title>The whole genome sequencing and assembly of Lysinibacillus sphaericus DSM 28T strain.</title>
        <authorList>
            <person name="Lee Y.-J."/>
            <person name="Yi H."/>
            <person name="Bahn Y.-S."/>
            <person name="Kim J.F."/>
            <person name="Lee D.-W."/>
        </authorList>
    </citation>
    <scope>NUCLEOTIDE SEQUENCE [LARGE SCALE GENOMIC DNA]</scope>
    <source>
        <strain evidence="1 5">DSM 28</strain>
    </source>
</reference>
<dbReference type="Proteomes" id="UP000255295">
    <property type="component" value="Unassembled WGS sequence"/>
</dbReference>
<reference evidence="2 4" key="2">
    <citation type="submission" date="2017-11" db="EMBL/GenBank/DDBJ databases">
        <title>Genome sequence of Lysinibacillus sphaericus, a lignin-degrading bacteria isolated from municipal solid waste soil.</title>
        <authorList>
            <person name="Persinoti G.F."/>
            <person name="Paixao D.A."/>
            <person name="Bugg T.D."/>
            <person name="Squina F.M."/>
        </authorList>
    </citation>
    <scope>NUCLEOTIDE SEQUENCE [LARGE SCALE GENOMIC DNA]</scope>
    <source>
        <strain evidence="2 4">A1</strain>
    </source>
</reference>
<keyword evidence="3" id="KW-0946">Virion</keyword>
<evidence type="ECO:0000313" key="3">
    <source>
        <dbReference type="EMBL" id="SUV16166.1"/>
    </source>
</evidence>
<gene>
    <name evidence="1" type="ORF">LS41612_17230</name>
    <name evidence="2" type="ORF">LYSIN_02328</name>
    <name evidence="3" type="ORF">NCTC10338_01241</name>
</gene>
<name>A0A2S5D393_LYSSH</name>
<dbReference type="EMBL" id="PGLV01000001">
    <property type="protein sequence ID" value="POZ57544.1"/>
    <property type="molecule type" value="Genomic_DNA"/>
</dbReference>
<organism evidence="2 4">
    <name type="scientific">Lysinibacillus sphaericus</name>
    <name type="common">Bacillus sphaericus</name>
    <dbReference type="NCBI Taxonomy" id="1421"/>
    <lineage>
        <taxon>Bacteria</taxon>
        <taxon>Bacillati</taxon>
        <taxon>Bacillota</taxon>
        <taxon>Bacilli</taxon>
        <taxon>Bacillales</taxon>
        <taxon>Bacillaceae</taxon>
        <taxon>Lysinibacillus</taxon>
    </lineage>
</organism>
<dbReference type="Pfam" id="PF11122">
    <property type="entry name" value="Spore-coat_CotD"/>
    <property type="match status" value="1"/>
</dbReference>
<evidence type="ECO:0000313" key="2">
    <source>
        <dbReference type="EMBL" id="POZ57544.1"/>
    </source>
</evidence>
<proteinExistence type="predicted"/>
<dbReference type="AlphaFoldDB" id="A0A2S5D393"/>
<evidence type="ECO:0000313" key="4">
    <source>
        <dbReference type="Proteomes" id="UP000237319"/>
    </source>
</evidence>
<dbReference type="Proteomes" id="UP000238825">
    <property type="component" value="Chromosome"/>
</dbReference>
<dbReference type="EMBL" id="CP019980">
    <property type="protein sequence ID" value="AVK97901.1"/>
    <property type="molecule type" value="Genomic_DNA"/>
</dbReference>
<evidence type="ECO:0000313" key="6">
    <source>
        <dbReference type="Proteomes" id="UP000255295"/>
    </source>
</evidence>
<keyword evidence="3" id="KW-0167">Capsid protein</keyword>
<protein>
    <submittedName>
        <fullName evidence="3">Inner spore coat protein D</fullName>
    </submittedName>
</protein>
<reference evidence="3 6" key="3">
    <citation type="submission" date="2018-06" db="EMBL/GenBank/DDBJ databases">
        <authorList>
            <consortium name="Pathogen Informatics"/>
            <person name="Doyle S."/>
        </authorList>
    </citation>
    <scope>NUCLEOTIDE SEQUENCE [LARGE SCALE GENOMIC DNA]</scope>
    <source>
        <strain evidence="3 6">NCTC10338</strain>
    </source>
</reference>
<sequence>MFNRKRHHGRGPQCCPPQTMPTQFDPPQFLPPEQYVRTNYIHTVVPHVQPAHITTVNKHIIDHQYYFPCTENVVNECCENHTLCGMPHNHCHMPQQHMGHHKHMGMGY</sequence>
<dbReference type="Proteomes" id="UP000237319">
    <property type="component" value="Unassembled WGS sequence"/>
</dbReference>
<dbReference type="GeneID" id="48277946"/>
<evidence type="ECO:0000313" key="5">
    <source>
        <dbReference type="Proteomes" id="UP000238825"/>
    </source>
</evidence>
<dbReference type="RefSeq" id="WP_024361604.1">
    <property type="nucleotide sequence ID" value="NZ_BJNS01000057.1"/>
</dbReference>
<dbReference type="EMBL" id="UFSZ01000001">
    <property type="protein sequence ID" value="SUV16166.1"/>
    <property type="molecule type" value="Genomic_DNA"/>
</dbReference>
<dbReference type="InterPro" id="IPR020108">
    <property type="entry name" value="Spore_coat_CotD"/>
</dbReference>